<keyword evidence="3" id="KW-1185">Reference proteome</keyword>
<feature type="transmembrane region" description="Helical" evidence="1">
    <location>
        <begin position="37"/>
        <end position="57"/>
    </location>
</feature>
<reference evidence="2 3" key="1">
    <citation type="journal article" date="2014" name="Genome Announc.">
        <title>Draft Genome Sequence of the Iron-Oxidizing, Acidophilic, and Halotolerant 'Thiobacillus prosperus' Type Strain DSM 5130.</title>
        <authorList>
            <person name="Ossandon F.J."/>
            <person name="Cardenas J.P."/>
            <person name="Corbett M."/>
            <person name="Quatrini R."/>
            <person name="Holmes D.S."/>
            <person name="Watkin E."/>
        </authorList>
    </citation>
    <scope>NUCLEOTIDE SEQUENCE [LARGE SCALE GENOMIC DNA]</scope>
    <source>
        <strain evidence="2 3">DSM 5130</strain>
    </source>
</reference>
<evidence type="ECO:0000313" key="2">
    <source>
        <dbReference type="EMBL" id="OBS10937.1"/>
    </source>
</evidence>
<organism evidence="2 3">
    <name type="scientific">Acidihalobacter prosperus</name>
    <dbReference type="NCBI Taxonomy" id="160660"/>
    <lineage>
        <taxon>Bacteria</taxon>
        <taxon>Pseudomonadati</taxon>
        <taxon>Pseudomonadota</taxon>
        <taxon>Gammaproteobacteria</taxon>
        <taxon>Chromatiales</taxon>
        <taxon>Ectothiorhodospiraceae</taxon>
        <taxon>Acidihalobacter</taxon>
    </lineage>
</organism>
<protein>
    <submittedName>
        <fullName evidence="2">Uncharacterized protein</fullName>
    </submittedName>
</protein>
<name>A0A1A6C8P2_9GAMM</name>
<evidence type="ECO:0000313" key="3">
    <source>
        <dbReference type="Proteomes" id="UP000029273"/>
    </source>
</evidence>
<dbReference type="Proteomes" id="UP000029273">
    <property type="component" value="Unassembled WGS sequence"/>
</dbReference>
<proteinExistence type="predicted"/>
<keyword evidence="1" id="KW-1133">Transmembrane helix</keyword>
<gene>
    <name evidence="2" type="ORF">Thpro_020653</name>
</gene>
<dbReference type="EMBL" id="JQSG02000001">
    <property type="protein sequence ID" value="OBS10937.1"/>
    <property type="molecule type" value="Genomic_DNA"/>
</dbReference>
<keyword evidence="1" id="KW-0812">Transmembrane</keyword>
<feature type="transmembrane region" description="Helical" evidence="1">
    <location>
        <begin position="12"/>
        <end position="31"/>
    </location>
</feature>
<keyword evidence="1" id="KW-0472">Membrane</keyword>
<comment type="caution">
    <text evidence="2">The sequence shown here is derived from an EMBL/GenBank/DDBJ whole genome shotgun (WGS) entry which is preliminary data.</text>
</comment>
<evidence type="ECO:0000256" key="1">
    <source>
        <dbReference type="SAM" id="Phobius"/>
    </source>
</evidence>
<accession>A0A1A6C8P2</accession>
<sequence length="68" mass="7253">MPSLRTLAPLGLPALFLAGPLAGILLVATIFGLPPGLILLAGGVFALSLSSLLWLSLRRRRDHSHTRR</sequence>
<dbReference type="AlphaFoldDB" id="A0A1A6C8P2"/>